<feature type="region of interest" description="Disordered" evidence="1">
    <location>
        <begin position="19"/>
        <end position="39"/>
    </location>
</feature>
<reference evidence="2" key="1">
    <citation type="journal article" date="2022" name="bioRxiv">
        <title>Sequencing and chromosome-scale assembly of the giantPleurodeles waltlgenome.</title>
        <authorList>
            <person name="Brown T."/>
            <person name="Elewa A."/>
            <person name="Iarovenko S."/>
            <person name="Subramanian E."/>
            <person name="Araus A.J."/>
            <person name="Petzold A."/>
            <person name="Susuki M."/>
            <person name="Suzuki K.-i.T."/>
            <person name="Hayashi T."/>
            <person name="Toyoda A."/>
            <person name="Oliveira C."/>
            <person name="Osipova E."/>
            <person name="Leigh N.D."/>
            <person name="Simon A."/>
            <person name="Yun M.H."/>
        </authorList>
    </citation>
    <scope>NUCLEOTIDE SEQUENCE</scope>
    <source>
        <strain evidence="2">20211129_DDA</strain>
        <tissue evidence="2">Liver</tissue>
    </source>
</reference>
<keyword evidence="3" id="KW-1185">Reference proteome</keyword>
<feature type="compositionally biased region" description="Basic and acidic residues" evidence="1">
    <location>
        <begin position="74"/>
        <end position="84"/>
    </location>
</feature>
<sequence>MRETLAPLWADKQSCRYCPARDWGPSPTSEKGRGPSRETCGAAWGSLGRFAIKSEALRSGLRLTRCAPGGSAHPGRDWHGERGSETSAGEQEACGEPQDKENTAPPGTCGGPTERRSALPSTNAEGGDGLNENGP</sequence>
<accession>A0AAV7TE76</accession>
<gene>
    <name evidence="2" type="ORF">NDU88_000201</name>
</gene>
<evidence type="ECO:0000313" key="3">
    <source>
        <dbReference type="Proteomes" id="UP001066276"/>
    </source>
</evidence>
<dbReference type="Proteomes" id="UP001066276">
    <property type="component" value="Chromosome 3_2"/>
</dbReference>
<organism evidence="2 3">
    <name type="scientific">Pleurodeles waltl</name>
    <name type="common">Iberian ribbed newt</name>
    <dbReference type="NCBI Taxonomy" id="8319"/>
    <lineage>
        <taxon>Eukaryota</taxon>
        <taxon>Metazoa</taxon>
        <taxon>Chordata</taxon>
        <taxon>Craniata</taxon>
        <taxon>Vertebrata</taxon>
        <taxon>Euteleostomi</taxon>
        <taxon>Amphibia</taxon>
        <taxon>Batrachia</taxon>
        <taxon>Caudata</taxon>
        <taxon>Salamandroidea</taxon>
        <taxon>Salamandridae</taxon>
        <taxon>Pleurodelinae</taxon>
        <taxon>Pleurodeles</taxon>
    </lineage>
</organism>
<evidence type="ECO:0000313" key="2">
    <source>
        <dbReference type="EMBL" id="KAJ1174910.1"/>
    </source>
</evidence>
<name>A0AAV7TE76_PLEWA</name>
<proteinExistence type="predicted"/>
<dbReference type="EMBL" id="JANPWB010000006">
    <property type="protein sequence ID" value="KAJ1174910.1"/>
    <property type="molecule type" value="Genomic_DNA"/>
</dbReference>
<feature type="region of interest" description="Disordered" evidence="1">
    <location>
        <begin position="65"/>
        <end position="135"/>
    </location>
</feature>
<dbReference type="AlphaFoldDB" id="A0AAV7TE76"/>
<protein>
    <submittedName>
        <fullName evidence="2">Uncharacterized protein</fullName>
    </submittedName>
</protein>
<evidence type="ECO:0000256" key="1">
    <source>
        <dbReference type="SAM" id="MobiDB-lite"/>
    </source>
</evidence>
<comment type="caution">
    <text evidence="2">The sequence shown here is derived from an EMBL/GenBank/DDBJ whole genome shotgun (WGS) entry which is preliminary data.</text>
</comment>